<dbReference type="PANTHER" id="PTHR13947:SF37">
    <property type="entry name" value="LD18367P"/>
    <property type="match status" value="1"/>
</dbReference>
<dbReference type="OrthoDB" id="5419426at2"/>
<evidence type="ECO:0000259" key="2">
    <source>
        <dbReference type="PROSITE" id="PS51186"/>
    </source>
</evidence>
<dbReference type="AlphaFoldDB" id="A0A1M5PCG6"/>
<dbReference type="SUPFAM" id="SSF55729">
    <property type="entry name" value="Acyl-CoA N-acyltransferases (Nat)"/>
    <property type="match status" value="1"/>
</dbReference>
<dbReference type="Gene3D" id="3.40.630.30">
    <property type="match status" value="1"/>
</dbReference>
<dbReference type="InterPro" id="IPR000182">
    <property type="entry name" value="GNAT_dom"/>
</dbReference>
<keyword evidence="4" id="KW-1185">Reference proteome</keyword>
<dbReference type="GO" id="GO:0008080">
    <property type="term" value="F:N-acetyltransferase activity"/>
    <property type="evidence" value="ECO:0007669"/>
    <property type="project" value="InterPro"/>
</dbReference>
<dbReference type="InterPro" id="IPR050769">
    <property type="entry name" value="NAT_camello-type"/>
</dbReference>
<accession>A0A1M5PCG6</accession>
<dbReference type="PROSITE" id="PS51186">
    <property type="entry name" value="GNAT"/>
    <property type="match status" value="1"/>
</dbReference>
<dbReference type="RefSeq" id="WP_073021309.1">
    <property type="nucleotide sequence ID" value="NZ_FQWF01000012.1"/>
</dbReference>
<evidence type="ECO:0000256" key="1">
    <source>
        <dbReference type="ARBA" id="ARBA00022679"/>
    </source>
</evidence>
<dbReference type="InterPro" id="IPR016181">
    <property type="entry name" value="Acyl_CoA_acyltransferase"/>
</dbReference>
<proteinExistence type="predicted"/>
<protein>
    <submittedName>
        <fullName evidence="3">Putative acetyltransferase</fullName>
    </submittedName>
</protein>
<dbReference type="PANTHER" id="PTHR13947">
    <property type="entry name" value="GNAT FAMILY N-ACETYLTRANSFERASE"/>
    <property type="match status" value="1"/>
</dbReference>
<keyword evidence="1 3" id="KW-0808">Transferase</keyword>
<dbReference type="EMBL" id="FQWF01000012">
    <property type="protein sequence ID" value="SHG99436.1"/>
    <property type="molecule type" value="Genomic_DNA"/>
</dbReference>
<dbReference type="Pfam" id="PF00583">
    <property type="entry name" value="Acetyltransf_1"/>
    <property type="match status" value="1"/>
</dbReference>
<feature type="domain" description="N-acetyltransferase" evidence="2">
    <location>
        <begin position="4"/>
        <end position="162"/>
    </location>
</feature>
<gene>
    <name evidence="3" type="ORF">SAMN05444372_112151</name>
</gene>
<reference evidence="4" key="1">
    <citation type="submission" date="2016-11" db="EMBL/GenBank/DDBJ databases">
        <authorList>
            <person name="Varghese N."/>
            <person name="Submissions S."/>
        </authorList>
    </citation>
    <scope>NUCLEOTIDE SEQUENCE [LARGE SCALE GENOMIC DNA]</scope>
    <source>
        <strain evidence="4">DSM 17659</strain>
    </source>
</reference>
<name>A0A1M5PCG6_9FLAO</name>
<evidence type="ECO:0000313" key="4">
    <source>
        <dbReference type="Proteomes" id="UP000184020"/>
    </source>
</evidence>
<dbReference type="STRING" id="229205.SAMN05444372_112151"/>
<sequence length="163" mass="18566">MENYIIRKIEKQDNQQVAQLIRFVFDELEIPKVGTAYEDPYLDLMFEEYSNPRSVYYIVENNGKIVGCAGIAQLENEVDTICELQKMYFLPETRGMGIGAEMMELCLASAKNFGFAKCYLETMPFMLDAQKLYKKVGFENIAAPMGSTGHVSCPVWMLKDLAI</sequence>
<dbReference type="CDD" id="cd04301">
    <property type="entry name" value="NAT_SF"/>
    <property type="match status" value="1"/>
</dbReference>
<evidence type="ECO:0000313" key="3">
    <source>
        <dbReference type="EMBL" id="SHG99436.1"/>
    </source>
</evidence>
<dbReference type="Proteomes" id="UP000184020">
    <property type="component" value="Unassembled WGS sequence"/>
</dbReference>
<organism evidence="3 4">
    <name type="scientific">Flavobacterium micromati</name>
    <dbReference type="NCBI Taxonomy" id="229205"/>
    <lineage>
        <taxon>Bacteria</taxon>
        <taxon>Pseudomonadati</taxon>
        <taxon>Bacteroidota</taxon>
        <taxon>Flavobacteriia</taxon>
        <taxon>Flavobacteriales</taxon>
        <taxon>Flavobacteriaceae</taxon>
        <taxon>Flavobacterium</taxon>
    </lineage>
</organism>